<dbReference type="InterPro" id="IPR007544">
    <property type="entry name" value="ENCAP"/>
</dbReference>
<reference evidence="5 6" key="1">
    <citation type="submission" date="2017-05" db="EMBL/GenBank/DDBJ databases">
        <title>Biotechnological potential of actinobacteria isolated from South African environments.</title>
        <authorList>
            <person name="Le Roes-Hill M."/>
            <person name="Prins A."/>
            <person name="Durrell K.A."/>
        </authorList>
    </citation>
    <scope>NUCLEOTIDE SEQUENCE [LARGE SCALE GENOMIC DNA]</scope>
    <source>
        <strain evidence="5">BS2</strain>
    </source>
</reference>
<dbReference type="PIRSF" id="PIRSF019254">
    <property type="entry name" value="CFP29"/>
    <property type="match status" value="1"/>
</dbReference>
<dbReference type="PANTHER" id="PTHR37165:SF1">
    <property type="entry name" value="TYPE 1 ENCAPSULIN SHELL PROTEIN"/>
    <property type="match status" value="1"/>
</dbReference>
<comment type="similarity">
    <text evidence="2">Belongs to the encapsulin family. Family 1 subfamily.</text>
</comment>
<dbReference type="Pfam" id="PF04454">
    <property type="entry name" value="Linocin_M18"/>
    <property type="match status" value="1"/>
</dbReference>
<dbReference type="RefSeq" id="WP_086535385.1">
    <property type="nucleotide sequence ID" value="NZ_JBLKRZ010000009.1"/>
</dbReference>
<dbReference type="OrthoDB" id="2922at2"/>
<dbReference type="STRING" id="417102.CA982_11075"/>
<dbReference type="Proteomes" id="UP000194632">
    <property type="component" value="Unassembled WGS sequence"/>
</dbReference>
<dbReference type="InterPro" id="IPR051429">
    <property type="entry name" value="Encapsulin_nc"/>
</dbReference>
<keyword evidence="3" id="KW-1284">Encapsulin nanocompartment</keyword>
<accession>A0A243QB82</accession>
<dbReference type="EMBL" id="NGFO01000010">
    <property type="protein sequence ID" value="OUC78922.1"/>
    <property type="molecule type" value="Genomic_DNA"/>
</dbReference>
<dbReference type="Gene3D" id="3.30.2320.10">
    <property type="entry name" value="hypothetical protein PF0899 domain"/>
    <property type="match status" value="1"/>
</dbReference>
<organism evidence="5 6">
    <name type="scientific">Gordonia lacunae</name>
    <dbReference type="NCBI Taxonomy" id="417102"/>
    <lineage>
        <taxon>Bacteria</taxon>
        <taxon>Bacillati</taxon>
        <taxon>Actinomycetota</taxon>
        <taxon>Actinomycetes</taxon>
        <taxon>Mycobacteriales</taxon>
        <taxon>Gordoniaceae</taxon>
        <taxon>Gordonia</taxon>
    </lineage>
</organism>
<evidence type="ECO:0000256" key="2">
    <source>
        <dbReference type="ARBA" id="ARBA00033743"/>
    </source>
</evidence>
<evidence type="ECO:0000313" key="5">
    <source>
        <dbReference type="EMBL" id="OUC78922.1"/>
    </source>
</evidence>
<dbReference type="GO" id="GO:0140737">
    <property type="term" value="C:encapsulin nanocompartment"/>
    <property type="evidence" value="ECO:0007669"/>
    <property type="project" value="UniProtKB-SubCell"/>
</dbReference>
<evidence type="ECO:0000313" key="6">
    <source>
        <dbReference type="Proteomes" id="UP000194632"/>
    </source>
</evidence>
<dbReference type="AlphaFoldDB" id="A0A243QB82"/>
<proteinExistence type="inferred from homology"/>
<sequence>MNNLHRELAPISDAAWAEIEEEATRSFKRNVAGRRLVDVTGPLGSDTASVTLGHRTKIDSPAQGITAFQRRTQSLVELKVPFTVSREAIDDVDRGAKDSDWDPVVEAARELALAEDRAIFEGYAAASISGIRAEAAAAPIPLPTDVRDYPEAVSQALSTLRLASVDGPYAVALSAEAYTQVNETSNHGYPILEHIQRLFTGDIVWAPAISGAFVMSTRGGDFELTIGQDVSIGYDSHDADVVNLYFQESFTFLTHTAEAAVALTEPPTV</sequence>
<name>A0A243QB82_9ACTN</name>
<dbReference type="Gene3D" id="3.30.2400.30">
    <property type="match status" value="1"/>
</dbReference>
<comment type="subcellular location">
    <subcellularLocation>
        <location evidence="1">Encapsulin nanocompartment</location>
    </subcellularLocation>
</comment>
<dbReference type="PANTHER" id="PTHR37165">
    <property type="entry name" value="PEPTIDASE U56 FAMILY"/>
    <property type="match status" value="1"/>
</dbReference>
<protein>
    <recommendedName>
        <fullName evidence="4">Type 1 encapsulin shell protein</fullName>
    </recommendedName>
</protein>
<gene>
    <name evidence="5" type="ORF">CA982_11075</name>
</gene>
<comment type="caution">
    <text evidence="5">The sequence shown here is derived from an EMBL/GenBank/DDBJ whole genome shotgun (WGS) entry which is preliminary data.</text>
</comment>
<evidence type="ECO:0000256" key="3">
    <source>
        <dbReference type="ARBA" id="ARBA00033787"/>
    </source>
</evidence>
<evidence type="ECO:0000256" key="4">
    <source>
        <dbReference type="ARBA" id="ARBA00050023"/>
    </source>
</evidence>
<keyword evidence="6" id="KW-1185">Reference proteome</keyword>
<evidence type="ECO:0000256" key="1">
    <source>
        <dbReference type="ARBA" id="ARBA00033738"/>
    </source>
</evidence>
<dbReference type="NCBIfam" id="NF041155">
    <property type="entry name" value="encap_f1"/>
    <property type="match status" value="1"/>
</dbReference>